<evidence type="ECO:0000256" key="3">
    <source>
        <dbReference type="ARBA" id="ARBA00022729"/>
    </source>
</evidence>
<evidence type="ECO:0000256" key="5">
    <source>
        <dbReference type="ARBA" id="ARBA00023180"/>
    </source>
</evidence>
<keyword evidence="5 6" id="KW-0325">Glycoprotein</keyword>
<dbReference type="EMBL" id="GEDV01000658">
    <property type="protein sequence ID" value="JAP87899.1"/>
    <property type="molecule type" value="Transcribed_RNA"/>
</dbReference>
<organism evidence="8">
    <name type="scientific">Rhipicephalus appendiculatus</name>
    <name type="common">Brown ear tick</name>
    <dbReference type="NCBI Taxonomy" id="34631"/>
    <lineage>
        <taxon>Eukaryota</taxon>
        <taxon>Metazoa</taxon>
        <taxon>Ecdysozoa</taxon>
        <taxon>Arthropoda</taxon>
        <taxon>Chelicerata</taxon>
        <taxon>Arachnida</taxon>
        <taxon>Acari</taxon>
        <taxon>Parasitiformes</taxon>
        <taxon>Ixodida</taxon>
        <taxon>Ixodoidea</taxon>
        <taxon>Ixodidae</taxon>
        <taxon>Rhipicephalinae</taxon>
        <taxon>Rhipicephalus</taxon>
        <taxon>Rhipicephalus</taxon>
    </lineage>
</organism>
<evidence type="ECO:0000256" key="2">
    <source>
        <dbReference type="ARBA" id="ARBA00022525"/>
    </source>
</evidence>
<comment type="subcellular location">
    <subcellularLocation>
        <location evidence="1 6">Secreted</location>
    </subcellularLocation>
</comment>
<keyword evidence="4 6" id="KW-1015">Disulfide bond</keyword>
<evidence type="ECO:0000313" key="8">
    <source>
        <dbReference type="EMBL" id="JAP87899.1"/>
    </source>
</evidence>
<dbReference type="GO" id="GO:0019957">
    <property type="term" value="F:C-C chemokine binding"/>
    <property type="evidence" value="ECO:0007669"/>
    <property type="project" value="InterPro"/>
</dbReference>
<protein>
    <recommendedName>
        <fullName evidence="6">Evasin</fullName>
    </recommendedName>
</protein>
<dbReference type="AlphaFoldDB" id="A0A131Z975"/>
<dbReference type="Gene3D" id="2.30.130.100">
    <property type="match status" value="1"/>
</dbReference>
<keyword evidence="7" id="KW-0472">Membrane</keyword>
<dbReference type="Pfam" id="PF19429">
    <property type="entry name" value="EVA_Class_A"/>
    <property type="match status" value="1"/>
</dbReference>
<name>A0A131Z975_RHIAP</name>
<reference evidence="8" key="1">
    <citation type="journal article" date="2016" name="Ticks Tick Borne Dis.">
        <title>De novo assembly and annotation of the salivary gland transcriptome of Rhipicephalus appendiculatus male and female ticks during blood feeding.</title>
        <authorList>
            <person name="de Castro M.H."/>
            <person name="de Klerk D."/>
            <person name="Pienaar R."/>
            <person name="Latif A.A."/>
            <person name="Rees D.J."/>
            <person name="Mans B.J."/>
        </authorList>
    </citation>
    <scope>NUCLEOTIDE SEQUENCE</scope>
    <source>
        <tissue evidence="8">Salivary glands</tissue>
    </source>
</reference>
<proteinExistence type="predicted"/>
<evidence type="ECO:0000256" key="1">
    <source>
        <dbReference type="ARBA" id="ARBA00004613"/>
    </source>
</evidence>
<keyword evidence="7" id="KW-1133">Transmembrane helix</keyword>
<keyword evidence="3 6" id="KW-0732">Signal</keyword>
<keyword evidence="7" id="KW-0812">Transmembrane</keyword>
<feature type="transmembrane region" description="Helical" evidence="7">
    <location>
        <begin position="35"/>
        <end position="53"/>
    </location>
</feature>
<dbReference type="GO" id="GO:0005576">
    <property type="term" value="C:extracellular region"/>
    <property type="evidence" value="ECO:0007669"/>
    <property type="project" value="UniProtKB-SubCell"/>
</dbReference>
<evidence type="ECO:0000256" key="6">
    <source>
        <dbReference type="RuleBase" id="RU369006"/>
    </source>
</evidence>
<comment type="function">
    <text evidence="6">Salivary chemokine-binding protein which binds to host chemokines.</text>
</comment>
<evidence type="ECO:0000256" key="4">
    <source>
        <dbReference type="ARBA" id="ARBA00023157"/>
    </source>
</evidence>
<feature type="non-terminal residue" evidence="8">
    <location>
        <position position="1"/>
    </location>
</feature>
<keyword evidence="2 6" id="KW-0964">Secreted</keyword>
<evidence type="ECO:0000256" key="7">
    <source>
        <dbReference type="SAM" id="Phobius"/>
    </source>
</evidence>
<accession>A0A131Z975</accession>
<dbReference type="InterPro" id="IPR045797">
    <property type="entry name" value="EVA_Class_A"/>
</dbReference>
<sequence>EHYFQNSLCAEDSFIQKTLQASFAFTLANSTQTHIMVGLFSWAIFFATIVGLTNCMRLTWDTTAGTKFIGCKNFCDPSNSAVGRECLVLSPSVSTHGRQGVNYTCLLGECDQQNDCKPADLLIDCWAPKPNQISLTT</sequence>